<dbReference type="Gene3D" id="2.60.120.200">
    <property type="match status" value="1"/>
</dbReference>
<gene>
    <name evidence="4" type="ORF">G2W53_013734</name>
</gene>
<keyword evidence="5" id="KW-1185">Reference proteome</keyword>
<sequence length="259" mass="28657">MEAQVDFAIPKPKQKNNFSEFKDFNPHPGLKESKLLDMKRPGFVNLLSPQEDKFGGPSFYRDDSIKGKTCASVRKRFFSEAAANAIKDCAPKRPRLRSLSHVVPIDLHFTLLSDSYFKNGVVGLTRSTVVPSSNAGAIIYNQPIPLFDLLSNTSLLIFLTNNNLGSAGEYFGLVNASGLTRNKFVAVEFLEGDANHVGLDLDSTMSIKTGDAILEEIDLKSGSLITAWIEYRSDKRNLNVSLSYSNFKNPIILKSIFIS</sequence>
<keyword evidence="4" id="KW-0418">Kinase</keyword>
<keyword evidence="4" id="KW-0675">Receptor</keyword>
<evidence type="ECO:0000256" key="1">
    <source>
        <dbReference type="ARBA" id="ARBA00007606"/>
    </source>
</evidence>
<dbReference type="PANTHER" id="PTHR32401:SF49">
    <property type="entry name" value="OS10G0129200 PROTEIN"/>
    <property type="match status" value="1"/>
</dbReference>
<evidence type="ECO:0000313" key="5">
    <source>
        <dbReference type="Proteomes" id="UP000634136"/>
    </source>
</evidence>
<keyword evidence="4" id="KW-0808">Transferase</keyword>
<dbReference type="InterPro" id="IPR050258">
    <property type="entry name" value="Leguminous_Lectin"/>
</dbReference>
<dbReference type="Proteomes" id="UP000634136">
    <property type="component" value="Unassembled WGS sequence"/>
</dbReference>
<accession>A0A834U2Q1</accession>
<feature type="domain" description="Legume lectin" evidence="3">
    <location>
        <begin position="160"/>
        <end position="246"/>
    </location>
</feature>
<dbReference type="GO" id="GO:0016301">
    <property type="term" value="F:kinase activity"/>
    <property type="evidence" value="ECO:0007669"/>
    <property type="project" value="UniProtKB-KW"/>
</dbReference>
<name>A0A834U2Q1_9FABA</name>
<evidence type="ECO:0000256" key="2">
    <source>
        <dbReference type="ARBA" id="ARBA00022734"/>
    </source>
</evidence>
<dbReference type="EMBL" id="JAAIUW010000005">
    <property type="protein sequence ID" value="KAF7831401.1"/>
    <property type="molecule type" value="Genomic_DNA"/>
</dbReference>
<dbReference type="OrthoDB" id="2019747at2759"/>
<organism evidence="4 5">
    <name type="scientific">Senna tora</name>
    <dbReference type="NCBI Taxonomy" id="362788"/>
    <lineage>
        <taxon>Eukaryota</taxon>
        <taxon>Viridiplantae</taxon>
        <taxon>Streptophyta</taxon>
        <taxon>Embryophyta</taxon>
        <taxon>Tracheophyta</taxon>
        <taxon>Spermatophyta</taxon>
        <taxon>Magnoliopsida</taxon>
        <taxon>eudicotyledons</taxon>
        <taxon>Gunneridae</taxon>
        <taxon>Pentapetalae</taxon>
        <taxon>rosids</taxon>
        <taxon>fabids</taxon>
        <taxon>Fabales</taxon>
        <taxon>Fabaceae</taxon>
        <taxon>Caesalpinioideae</taxon>
        <taxon>Cassia clade</taxon>
        <taxon>Senna</taxon>
    </lineage>
</organism>
<dbReference type="PANTHER" id="PTHR32401">
    <property type="entry name" value="CONCANAVALIN A-LIKE LECTIN FAMILY PROTEIN"/>
    <property type="match status" value="1"/>
</dbReference>
<protein>
    <submittedName>
        <fullName evidence="4">Putative L-type lectin-domain containing receptor kinase S.7</fullName>
    </submittedName>
</protein>
<dbReference type="InterPro" id="IPR001220">
    <property type="entry name" value="Legume_lectin_dom"/>
</dbReference>
<comment type="caution">
    <text evidence="4">The sequence shown here is derived from an EMBL/GenBank/DDBJ whole genome shotgun (WGS) entry which is preliminary data.</text>
</comment>
<proteinExistence type="inferred from homology"/>
<dbReference type="Pfam" id="PF00139">
    <property type="entry name" value="Lectin_legB"/>
    <property type="match status" value="1"/>
</dbReference>
<reference evidence="4" key="1">
    <citation type="submission" date="2020-09" db="EMBL/GenBank/DDBJ databases">
        <title>Genome-Enabled Discovery of Anthraquinone Biosynthesis in Senna tora.</title>
        <authorList>
            <person name="Kang S.-H."/>
            <person name="Pandey R.P."/>
            <person name="Lee C.-M."/>
            <person name="Sim J.-S."/>
            <person name="Jeong J.-T."/>
            <person name="Choi B.-S."/>
            <person name="Jung M."/>
            <person name="Ginzburg D."/>
            <person name="Zhao K."/>
            <person name="Won S.Y."/>
            <person name="Oh T.-J."/>
            <person name="Yu Y."/>
            <person name="Kim N.-H."/>
            <person name="Lee O.R."/>
            <person name="Lee T.-H."/>
            <person name="Bashyal P."/>
            <person name="Kim T.-S."/>
            <person name="Lee W.-H."/>
            <person name="Kawkins C."/>
            <person name="Kim C.-K."/>
            <person name="Kim J.S."/>
            <person name="Ahn B.O."/>
            <person name="Rhee S.Y."/>
            <person name="Sohng J.K."/>
        </authorList>
    </citation>
    <scope>NUCLEOTIDE SEQUENCE</scope>
    <source>
        <tissue evidence="4">Leaf</tissue>
    </source>
</reference>
<dbReference type="GO" id="GO:0030246">
    <property type="term" value="F:carbohydrate binding"/>
    <property type="evidence" value="ECO:0007669"/>
    <property type="project" value="UniProtKB-KW"/>
</dbReference>
<dbReference type="InterPro" id="IPR013320">
    <property type="entry name" value="ConA-like_dom_sf"/>
</dbReference>
<keyword evidence="2 4" id="KW-0430">Lectin</keyword>
<comment type="similarity">
    <text evidence="1">Belongs to the leguminous lectin family.</text>
</comment>
<evidence type="ECO:0000259" key="3">
    <source>
        <dbReference type="Pfam" id="PF00139"/>
    </source>
</evidence>
<evidence type="ECO:0000313" key="4">
    <source>
        <dbReference type="EMBL" id="KAF7831401.1"/>
    </source>
</evidence>
<dbReference type="AlphaFoldDB" id="A0A834U2Q1"/>
<dbReference type="SUPFAM" id="SSF49899">
    <property type="entry name" value="Concanavalin A-like lectins/glucanases"/>
    <property type="match status" value="1"/>
</dbReference>